<keyword evidence="1" id="KW-0812">Transmembrane</keyword>
<protein>
    <submittedName>
        <fullName evidence="2">Sensor histidine kinase</fullName>
    </submittedName>
</protein>
<dbReference type="RefSeq" id="WP_033505855.1">
    <property type="nucleotide sequence ID" value="NZ_JGYX01000001.1"/>
</dbReference>
<name>A0A087ASJ8_9BIFI</name>
<reference evidence="2 3" key="1">
    <citation type="submission" date="2014-03" db="EMBL/GenBank/DDBJ databases">
        <title>Genomics of Bifidobacteria.</title>
        <authorList>
            <person name="Ventura M."/>
            <person name="Milani C."/>
            <person name="Lugli G.A."/>
        </authorList>
    </citation>
    <scope>NUCLEOTIDE SEQUENCE [LARGE SCALE GENOMIC DNA]</scope>
    <source>
        <strain evidence="2 3">LMG 11586</strain>
    </source>
</reference>
<evidence type="ECO:0000313" key="3">
    <source>
        <dbReference type="Proteomes" id="UP000029046"/>
    </source>
</evidence>
<dbReference type="EMBL" id="JGYX01000001">
    <property type="protein sequence ID" value="KFI61748.1"/>
    <property type="molecule type" value="Genomic_DNA"/>
</dbReference>
<dbReference type="GO" id="GO:0016301">
    <property type="term" value="F:kinase activity"/>
    <property type="evidence" value="ECO:0007669"/>
    <property type="project" value="UniProtKB-KW"/>
</dbReference>
<dbReference type="eggNOG" id="COG4585">
    <property type="taxonomic scope" value="Bacteria"/>
</dbReference>
<feature type="transmembrane region" description="Helical" evidence="1">
    <location>
        <begin position="67"/>
        <end position="88"/>
    </location>
</feature>
<dbReference type="Proteomes" id="UP000029046">
    <property type="component" value="Unassembled WGS sequence"/>
</dbReference>
<keyword evidence="2" id="KW-0418">Kinase</keyword>
<gene>
    <name evidence="2" type="ORF">BIGA_0271</name>
</gene>
<feature type="transmembrane region" description="Helical" evidence="1">
    <location>
        <begin position="157"/>
        <end position="176"/>
    </location>
</feature>
<feature type="transmembrane region" description="Helical" evidence="1">
    <location>
        <begin position="94"/>
        <end position="119"/>
    </location>
</feature>
<proteinExistence type="predicted"/>
<evidence type="ECO:0000256" key="1">
    <source>
        <dbReference type="SAM" id="Phobius"/>
    </source>
</evidence>
<keyword evidence="1" id="KW-1133">Transmembrane helix</keyword>
<dbReference type="AlphaFoldDB" id="A0A087ASJ8"/>
<keyword evidence="1" id="KW-0472">Membrane</keyword>
<feature type="transmembrane region" description="Helical" evidence="1">
    <location>
        <begin position="131"/>
        <end position="151"/>
    </location>
</feature>
<keyword evidence="3" id="KW-1185">Reference proteome</keyword>
<dbReference type="Gene3D" id="3.30.565.10">
    <property type="entry name" value="Histidine kinase-like ATPase, C-terminal domain"/>
    <property type="match status" value="1"/>
</dbReference>
<sequence length="433" mass="48469">MAQLAGLNRLAHVLRLDETPEFPDNHHLAGTKPMIINPLRHPARLWQVGALAMVQLVETLAMPSGGALNMIVALVFFVLYLSICVFPVPSSLILSLYFSVACCLTPLHGSGELLCMAYMLGTLVYDTSMRLGLVAAVPVLVGIYVQAWRFPDTSWNLALNSAPVLTFLLLLILNFGQVNRNRSKLMELRLRDERAQDLMHRVKVARMIHDSVTGDLANIARVSQRQLRQCGDPEQHEAWHQINEQSVRVLDGVHAVIRQLSAETAEKHPDGAHEGPQERLNERVRVWERRLSESGIHGDVRVIDHNGAPTPFSGKDASVRQSCMLAMIDETFTNIMRHSVRGENAYNMVITLGERHLELVEMNPIPDERKTSDDIDDILDLPGGNGLRLHREEIESLGGVMSVGEEDGTWVLYMRMPYAGPDDAEGRTPFHRR</sequence>
<dbReference type="OrthoDB" id="3232742at2"/>
<dbReference type="InterPro" id="IPR036890">
    <property type="entry name" value="HATPase_C_sf"/>
</dbReference>
<organism evidence="2 3">
    <name type="scientific">Bifidobacterium pullorum subsp. gallinarum</name>
    <dbReference type="NCBI Taxonomy" id="78344"/>
    <lineage>
        <taxon>Bacteria</taxon>
        <taxon>Bacillati</taxon>
        <taxon>Actinomycetota</taxon>
        <taxon>Actinomycetes</taxon>
        <taxon>Bifidobacteriales</taxon>
        <taxon>Bifidobacteriaceae</taxon>
        <taxon>Bifidobacterium</taxon>
    </lineage>
</organism>
<keyword evidence="2" id="KW-0808">Transferase</keyword>
<evidence type="ECO:0000313" key="2">
    <source>
        <dbReference type="EMBL" id="KFI61748.1"/>
    </source>
</evidence>
<comment type="caution">
    <text evidence="2">The sequence shown here is derived from an EMBL/GenBank/DDBJ whole genome shotgun (WGS) entry which is preliminary data.</text>
</comment>
<accession>A0A087ASJ8</accession>